<name>A0AAD5WVF9_9PEZI</name>
<dbReference type="Pfam" id="PF24181">
    <property type="entry name" value="TPR_TTI1_C"/>
    <property type="match status" value="1"/>
</dbReference>
<dbReference type="PIRSF" id="PIRSF005250">
    <property type="entry name" value="UCP005250"/>
    <property type="match status" value="1"/>
</dbReference>
<dbReference type="InterPro" id="IPR057566">
    <property type="entry name" value="TPR_TTI1_N"/>
</dbReference>
<gene>
    <name evidence="3" type="ORF">MKZ38_007597</name>
</gene>
<dbReference type="Pfam" id="PF21547">
    <property type="entry name" value="TTI1"/>
    <property type="match status" value="1"/>
</dbReference>
<sequence>MPTSLHRDEGAVSASRSDFFRELKSFCVPALKLSTQPPDPANSQELMQLMNSLVRVFDARGSMLNQELANYVFLPLSYVFRNQAGHPARLVELSLAVLAVLIEKGWEADLGPEHFNQLFILLLFILAPASSDPQSELPEEVWFEALRALEVLFRAASASSSASSAVADTSLVPSLGHAIVLLLDTAVSRSSSPLQLRALETLDAVLAAIKDHETLANFFPGVVSSLAKLLSPPLSRSQKSKVLQHAIDTLRATTAKVLGDLQTRRLFHSSDASARGDVSSTWLNTTADQLGLALSAVTRLQNHPSEDVRRVLCRMCTTLLDECHHSLQPCLSLLTETALALQDVDDPNPGTSLVDLASIYPDIGQEAKATVYAWISNTPRTMQQVADDNLRRRKIRDLFSGMEFLQSLRLDTPTLVEAFSVALRDSVAAVIRLSKPTVKTGVHRDSIMSREVSTLNNLAITSPNNGGFGPPVLEDEFARETRSELVSNLSRATGPSQRSILANKLLALLRESDGDEQVSAYWLALELLKVGIAGTQNATPTDMDGLVEFSPSPEETPISMEDMMRELYNYSVDTLSDSPTTSIKDNDERLSAIAMETITLTSSHIGKRFRPELMDVLYPVATFLGSESQKLQSHAMTTLNALAASCEYCDVAELMVNNVDYMVNTVALRLNSLDISPATTQVLRMMVRLSGTSLVPFLDDVVESIFGALENYHGYPSLVDNLFSVLIEIAEQCSRVGATLIAFPDQKRGASHLKSKPRWTTIEEVQDFLLRRRARNQKHHEAGADDRYAKGHPSRAWKVLAGEDEEKYPQVGDEEKKDEENEVIPTPSYALLARITTLTQHYLTSPIPQLRRSLLELVALAAPALAPNEKEFLPIVNTVWPVAFDRFWDSEPYVAVEACKTLAILCESTGDFLASRLGTAWSKGLYNWMYQARDRGHVKGAKTVAGRMHSWKGGAEALRRSSSYSQAAQRWDGAKKLLLAMVLHVRMDEAIFDDICRLLADDIIMDGDLRHALETRNSDAVFMLKYAWEYMSSVARPRGIPGAPEFIPVVLKVGEE</sequence>
<dbReference type="AlphaFoldDB" id="A0AAD5WVF9"/>
<dbReference type="SUPFAM" id="SSF48371">
    <property type="entry name" value="ARM repeat"/>
    <property type="match status" value="1"/>
</dbReference>
<accession>A0AAD5WVF9</accession>
<dbReference type="EMBL" id="JAKWBI020000049">
    <property type="protein sequence ID" value="KAJ2904618.1"/>
    <property type="molecule type" value="Genomic_DNA"/>
</dbReference>
<feature type="domain" description="TTI1 N-terminal TPR" evidence="1">
    <location>
        <begin position="20"/>
        <end position="342"/>
    </location>
</feature>
<evidence type="ECO:0000313" key="3">
    <source>
        <dbReference type="EMBL" id="KAJ2904618.1"/>
    </source>
</evidence>
<dbReference type="Proteomes" id="UP001201980">
    <property type="component" value="Unassembled WGS sequence"/>
</dbReference>
<protein>
    <submittedName>
        <fullName evidence="3">TEL2-interacting protein 1</fullName>
    </submittedName>
</protein>
<evidence type="ECO:0000313" key="4">
    <source>
        <dbReference type="Proteomes" id="UP001201980"/>
    </source>
</evidence>
<keyword evidence="4" id="KW-1185">Reference proteome</keyword>
<dbReference type="GO" id="GO:0005737">
    <property type="term" value="C:cytoplasm"/>
    <property type="evidence" value="ECO:0007669"/>
    <property type="project" value="TreeGrafter"/>
</dbReference>
<feature type="domain" description="TTI1 C-terminal TPR" evidence="2">
    <location>
        <begin position="747"/>
        <end position="917"/>
    </location>
</feature>
<organism evidence="3 4">
    <name type="scientific">Zalerion maritima</name>
    <dbReference type="NCBI Taxonomy" id="339359"/>
    <lineage>
        <taxon>Eukaryota</taxon>
        <taxon>Fungi</taxon>
        <taxon>Dikarya</taxon>
        <taxon>Ascomycota</taxon>
        <taxon>Pezizomycotina</taxon>
        <taxon>Sordariomycetes</taxon>
        <taxon>Lulworthiomycetidae</taxon>
        <taxon>Lulworthiales</taxon>
        <taxon>Lulworthiaceae</taxon>
        <taxon>Zalerion</taxon>
    </lineage>
</organism>
<dbReference type="InterPro" id="IPR057567">
    <property type="entry name" value="TPR_TTI1_C"/>
</dbReference>
<evidence type="ECO:0000259" key="1">
    <source>
        <dbReference type="Pfam" id="PF24173"/>
    </source>
</evidence>
<dbReference type="InterPro" id="IPR052587">
    <property type="entry name" value="TELO2-interacting_protein_1"/>
</dbReference>
<dbReference type="Pfam" id="PF24173">
    <property type="entry name" value="TPR_TTI1_N"/>
    <property type="match status" value="1"/>
</dbReference>
<dbReference type="InterPro" id="IPR049362">
    <property type="entry name" value="TTI1_rpt"/>
</dbReference>
<dbReference type="InterPro" id="IPR011989">
    <property type="entry name" value="ARM-like"/>
</dbReference>
<reference evidence="3" key="1">
    <citation type="submission" date="2022-07" db="EMBL/GenBank/DDBJ databases">
        <title>Draft genome sequence of Zalerion maritima ATCC 34329, a (micro)plastics degrading marine fungus.</title>
        <authorList>
            <person name="Paco A."/>
            <person name="Goncalves M.F.M."/>
            <person name="Rocha-Santos T.A.P."/>
            <person name="Alves A."/>
        </authorList>
    </citation>
    <scope>NUCLEOTIDE SEQUENCE</scope>
    <source>
        <strain evidence="3">ATCC 34329</strain>
    </source>
</reference>
<comment type="caution">
    <text evidence="3">The sequence shown here is derived from an EMBL/GenBank/DDBJ whole genome shotgun (WGS) entry which is preliminary data.</text>
</comment>
<dbReference type="Gene3D" id="1.25.10.10">
    <property type="entry name" value="Leucine-rich Repeat Variant"/>
    <property type="match status" value="2"/>
</dbReference>
<proteinExistence type="predicted"/>
<dbReference type="PANTHER" id="PTHR18460">
    <property type="entry name" value="TEL2 INTERACTING PROTEIN 1 TTI1 FAMILY MEMBER"/>
    <property type="match status" value="1"/>
</dbReference>
<dbReference type="InterPro" id="IPR016441">
    <property type="entry name" value="Tti1"/>
</dbReference>
<dbReference type="InterPro" id="IPR016024">
    <property type="entry name" value="ARM-type_fold"/>
</dbReference>
<evidence type="ECO:0000259" key="2">
    <source>
        <dbReference type="Pfam" id="PF24181"/>
    </source>
</evidence>
<dbReference type="PANTHER" id="PTHR18460:SF3">
    <property type="entry name" value="TELO2-INTERACTING PROTEIN 1 HOMOLOG"/>
    <property type="match status" value="1"/>
</dbReference>